<feature type="domain" description="Tify" evidence="7">
    <location>
        <begin position="459"/>
        <end position="493"/>
    </location>
</feature>
<dbReference type="GO" id="GO:0007165">
    <property type="term" value="P:signal transduction"/>
    <property type="evidence" value="ECO:0007669"/>
    <property type="project" value="InterPro"/>
</dbReference>
<evidence type="ECO:0000259" key="7">
    <source>
        <dbReference type="Pfam" id="PF16135"/>
    </source>
</evidence>
<dbReference type="EMBL" id="CP144746">
    <property type="protein sequence ID" value="WVZ55996.1"/>
    <property type="molecule type" value="Genomic_DNA"/>
</dbReference>
<evidence type="ECO:0000259" key="6">
    <source>
        <dbReference type="Pfam" id="PF07897"/>
    </source>
</evidence>
<proteinExistence type="inferred from homology"/>
<dbReference type="Pfam" id="PF07897">
    <property type="entry name" value="EAR"/>
    <property type="match status" value="1"/>
</dbReference>
<feature type="region of interest" description="Disordered" evidence="5">
    <location>
        <begin position="361"/>
        <end position="423"/>
    </location>
</feature>
<dbReference type="Pfam" id="PF16135">
    <property type="entry name" value="TDBD"/>
    <property type="match status" value="1"/>
</dbReference>
<comment type="similarity">
    <text evidence="2 4">Belongs to the Ninja family.</text>
</comment>
<dbReference type="GO" id="GO:0005634">
    <property type="term" value="C:nucleus"/>
    <property type="evidence" value="ECO:0007669"/>
    <property type="project" value="UniProtKB-SubCell"/>
</dbReference>
<evidence type="ECO:0000313" key="9">
    <source>
        <dbReference type="Proteomes" id="UP001341281"/>
    </source>
</evidence>
<sequence>MQWREHHSSLSQLIIHWSRRASTIDSARYTVHPAPAPRPRAQLQAPSRGCRAHRIPLGSRRGCAVAPELAPRVGRRIDTRRSRRRRSPVFAIPSGTACLKSETNQPKKDQKALPPLSPLPFCPLPRERRSQRPRRGAAAASPPQWRPSPSSVQPPCFSCDKASARAMDGYSRDLLSRFGQGDAPPPQEQGPARVEMEDVELTLGLSLGGRFGLDKKWEMLVRSSSLVAVLAPPVEAAPPPVLPRTSSMPVEAEASEGGIEAGAVRVEHAAGRPASGSPSSGSSDPEEHRLQGTLIRTSSLPAGINAAGTEELRKRKAAQSLKRLEVKKRIERRSSLTSNVSKEAVRQIAGEINANAGKYQATKAMAEEHSPSSSIQSSGKAASSSNEASPPLPARAVALRSRARRGRQNISGGAAAREGSAGDVQRMMMQEMPAVFTKDLANGNRMDGFLYNYRKGKDLRIVCLCHGSFLTPAEFIEHAGGGQVDNPLQHIVVVGFNCVVHRCFTPHGDPLSSLAHVLMLRHTDAEQVRNPGGLLELENVAILALLHTMVNPLSGTRQTRKRLSFLTVLNCLLAILRDPLET</sequence>
<dbReference type="GO" id="GO:0045892">
    <property type="term" value="P:negative regulation of DNA-templated transcription"/>
    <property type="evidence" value="ECO:0007669"/>
    <property type="project" value="TreeGrafter"/>
</dbReference>
<name>A0AAQ3SJL5_PASNO</name>
<keyword evidence="9" id="KW-1185">Reference proteome</keyword>
<comment type="subcellular location">
    <subcellularLocation>
        <location evidence="1 4">Nucleus</location>
    </subcellularLocation>
</comment>
<reference evidence="8 9" key="1">
    <citation type="submission" date="2024-02" db="EMBL/GenBank/DDBJ databases">
        <title>High-quality chromosome-scale genome assembly of Pensacola bahiagrass (Paspalum notatum Flugge var. saurae).</title>
        <authorList>
            <person name="Vega J.M."/>
            <person name="Podio M."/>
            <person name="Orjuela J."/>
            <person name="Siena L.A."/>
            <person name="Pessino S.C."/>
            <person name="Combes M.C."/>
            <person name="Mariac C."/>
            <person name="Albertini E."/>
            <person name="Pupilli F."/>
            <person name="Ortiz J.P.A."/>
            <person name="Leblanc O."/>
        </authorList>
    </citation>
    <scope>NUCLEOTIDE SEQUENCE [LARGE SCALE GENOMIC DNA]</scope>
    <source>
        <strain evidence="8">R1</strain>
        <tissue evidence="8">Leaf</tissue>
    </source>
</reference>
<dbReference type="InterPro" id="IPR032308">
    <property type="entry name" value="TDBD"/>
</dbReference>
<evidence type="ECO:0000256" key="5">
    <source>
        <dbReference type="SAM" id="MobiDB-lite"/>
    </source>
</evidence>
<feature type="region of interest" description="Disordered" evidence="5">
    <location>
        <begin position="74"/>
        <end position="157"/>
    </location>
</feature>
<dbReference type="InterPro" id="IPR012463">
    <property type="entry name" value="Ninja_motif"/>
</dbReference>
<feature type="compositionally biased region" description="Low complexity" evidence="5">
    <location>
        <begin position="371"/>
        <end position="400"/>
    </location>
</feature>
<feature type="compositionally biased region" description="Low complexity" evidence="5">
    <location>
        <begin position="271"/>
        <end position="283"/>
    </location>
</feature>
<organism evidence="8 9">
    <name type="scientific">Paspalum notatum var. saurae</name>
    <dbReference type="NCBI Taxonomy" id="547442"/>
    <lineage>
        <taxon>Eukaryota</taxon>
        <taxon>Viridiplantae</taxon>
        <taxon>Streptophyta</taxon>
        <taxon>Embryophyta</taxon>
        <taxon>Tracheophyta</taxon>
        <taxon>Spermatophyta</taxon>
        <taxon>Magnoliopsida</taxon>
        <taxon>Liliopsida</taxon>
        <taxon>Poales</taxon>
        <taxon>Poaceae</taxon>
        <taxon>PACMAD clade</taxon>
        <taxon>Panicoideae</taxon>
        <taxon>Andropogonodae</taxon>
        <taxon>Paspaleae</taxon>
        <taxon>Paspalinae</taxon>
        <taxon>Paspalum</taxon>
    </lineage>
</organism>
<protein>
    <recommendedName>
        <fullName evidence="4">Ninja-family protein</fullName>
    </recommendedName>
    <alternativeName>
        <fullName evidence="4">ABI-binding protein</fullName>
    </alternativeName>
</protein>
<comment type="function">
    <text evidence="4">Acts as a negative regulator of abscisic acid (ABA) response.</text>
</comment>
<accession>A0AAQ3SJL5</accession>
<dbReference type="AlphaFoldDB" id="A0AAQ3SJL5"/>
<dbReference type="PANTHER" id="PTHR31413">
    <property type="entry name" value="AFP HOMOLOG 2"/>
    <property type="match status" value="1"/>
</dbReference>
<evidence type="ECO:0000256" key="2">
    <source>
        <dbReference type="ARBA" id="ARBA00006081"/>
    </source>
</evidence>
<evidence type="ECO:0000256" key="4">
    <source>
        <dbReference type="RuleBase" id="RU369029"/>
    </source>
</evidence>
<evidence type="ECO:0000313" key="8">
    <source>
        <dbReference type="EMBL" id="WVZ55996.1"/>
    </source>
</evidence>
<gene>
    <name evidence="8" type="ORF">U9M48_006586</name>
</gene>
<dbReference type="Pfam" id="PF16136">
    <property type="entry name" value="NLS_NINJA_AFP"/>
    <property type="match status" value="1"/>
</dbReference>
<evidence type="ECO:0000256" key="1">
    <source>
        <dbReference type="ARBA" id="ARBA00004123"/>
    </source>
</evidence>
<keyword evidence="3 4" id="KW-0539">Nucleus</keyword>
<dbReference type="PANTHER" id="PTHR31413:SF49">
    <property type="entry name" value="NINJA-FAMILY PROTEIN MODD"/>
    <property type="match status" value="1"/>
</dbReference>
<dbReference type="InterPro" id="IPR031307">
    <property type="entry name" value="Ninja_fam"/>
</dbReference>
<feature type="region of interest" description="Disordered" evidence="5">
    <location>
        <begin position="269"/>
        <end position="308"/>
    </location>
</feature>
<dbReference type="Proteomes" id="UP001341281">
    <property type="component" value="Chromosome 02"/>
</dbReference>
<feature type="domain" description="Ethylene-responsive binding factor-associated repression" evidence="6">
    <location>
        <begin position="195"/>
        <end position="228"/>
    </location>
</feature>
<dbReference type="InterPro" id="IPR032310">
    <property type="entry name" value="NLS_NINJA_AFP-like"/>
</dbReference>
<evidence type="ECO:0000256" key="3">
    <source>
        <dbReference type="ARBA" id="ARBA00023242"/>
    </source>
</evidence>
<feature type="compositionally biased region" description="Low complexity" evidence="5">
    <location>
        <begin position="411"/>
        <end position="422"/>
    </location>
</feature>